<evidence type="ECO:0000256" key="14">
    <source>
        <dbReference type="SAM" id="Phobius"/>
    </source>
</evidence>
<feature type="region of interest" description="Disordered" evidence="13">
    <location>
        <begin position="1854"/>
        <end position="1878"/>
    </location>
</feature>
<dbReference type="Gene3D" id="3.90.1750.10">
    <property type="entry name" value="Hect, E3 ligase catalytic domains"/>
    <property type="match status" value="1"/>
</dbReference>
<dbReference type="CDD" id="cd00078">
    <property type="entry name" value="HECTc"/>
    <property type="match status" value="1"/>
</dbReference>
<gene>
    <name evidence="19 20" type="primary">LOC101862696</name>
</gene>
<protein>
    <recommendedName>
        <fullName evidence="4">HECT-type E3 ubiquitin transferase</fullName>
        <ecNumber evidence="4">2.3.2.26</ecNumber>
    </recommendedName>
</protein>
<feature type="compositionally biased region" description="Low complexity" evidence="13">
    <location>
        <begin position="1468"/>
        <end position="1480"/>
    </location>
</feature>
<dbReference type="InterPro" id="IPR018123">
    <property type="entry name" value="WWE-dom_subgr"/>
</dbReference>
<keyword evidence="8 12" id="KW-0833">Ubl conjugation pathway</keyword>
<feature type="region of interest" description="Disordered" evidence="13">
    <location>
        <begin position="3155"/>
        <end position="3224"/>
    </location>
</feature>
<keyword evidence="10" id="KW-0539">Nucleus</keyword>
<feature type="compositionally biased region" description="Acidic residues" evidence="13">
    <location>
        <begin position="4012"/>
        <end position="4022"/>
    </location>
</feature>
<dbReference type="Gene3D" id="6.10.250.1630">
    <property type="match status" value="1"/>
</dbReference>
<dbReference type="Gene3D" id="3.30.2160.10">
    <property type="entry name" value="Hect, E3 ligase catalytic domain"/>
    <property type="match status" value="1"/>
</dbReference>
<keyword evidence="14" id="KW-1133">Transmembrane helix</keyword>
<dbReference type="InterPro" id="IPR050409">
    <property type="entry name" value="E3_ubiq-protein_ligase"/>
</dbReference>
<keyword evidence="6" id="KW-0808">Transferase</keyword>
<dbReference type="Pfam" id="PF14377">
    <property type="entry name" value="UBM"/>
    <property type="match status" value="3"/>
</dbReference>
<dbReference type="SMART" id="SM00678">
    <property type="entry name" value="WWE"/>
    <property type="match status" value="1"/>
</dbReference>
<evidence type="ECO:0000256" key="3">
    <source>
        <dbReference type="ARBA" id="ARBA00004906"/>
    </source>
</evidence>
<feature type="transmembrane region" description="Helical" evidence="14">
    <location>
        <begin position="119"/>
        <end position="141"/>
    </location>
</feature>
<dbReference type="SUPFAM" id="SSF56204">
    <property type="entry name" value="Hect, E3 ligase catalytic domain"/>
    <property type="match status" value="1"/>
</dbReference>
<dbReference type="Gene3D" id="3.30.2410.10">
    <property type="entry name" value="Hect, E3 ligase catalytic domain"/>
    <property type="match status" value="1"/>
</dbReference>
<dbReference type="InterPro" id="IPR041918">
    <property type="entry name" value="UBA_HUWE1"/>
</dbReference>
<sequence>MKVDRSKLKKPSSEVPAECKVLIDKLRGLSEDDLCRELGEIKVWTFGKCELYHWADILDIFDAILEKSCAKENEKKWTLHCDLPSNVQLKRLLLEILRFTALLIEHSFSRHLYNSMDHLTTLLTSCDMSTVLYVLNLLYVFSKRSNFISRMNPEKKQGLIQRLVHLAESWGGKENGFGLAECCQDLPSGSFPSSATTLHFEFYSESKEDKGSKKVSPGTSNVIQSIHMENVDKTGRMPSQIMEDIADLYEVPQEKRVLLFTHIRLACLFSDYEARVHCVQARLQAISILVYSSAIQENMNVILYPGLIEELVDIVEIKDTALVDIKSAALRTLTSVIHIERNPRLNSIIDATGASSYHGFLPVLVRTCIQHMIDPELKPFPQTYATSLFSFLYHLASYESGVEALVSCGMMESLLKVINWYGDGQEHITFVTRAVRVIDLITNMDMAAFQALGGLQAFINRLEHEVNICRVEQPYVHRPGNQADTSVDGNPDSPSVTPMDVSMEQSQPEVEAEAIDGLDAEPVDAPVLEIPVPCGSSQSLAAGGYKSQADDAVMGVKKNLHCFAQRAALLKSMLNFMKKAIPDLSFADSIRHLMDGSLPTSLKHIISNAEYYGPSLFLLATDVVTVYVFQEPSLLSSLQDKGLTDVVLHALLIKDVPATREVLASLPNVFSALCLNARGLEAFVACKPFDRVFKVLLSPDYLPAMRRRRSSEPFGDTASNLGNAMDELMRHQPSLRTGATKAIVKLLEEICSMGQNSQFICQKQQPKSDAASAQVTNVRSPQSNEASSSDEEEDEEVEMPHMPRSITASAHITSQGNKPAAPAAQSEPLNQERQAIPLMDYVLNVMKFVEAILSNNSTDDHCREFVAHNGLKPLMSILGLPNLPIDFPTTPACQAVSSVCKSILTLSREPQVMRQGLLQMNEVLQQLEPLHRAPEPPGGSVLLHELAQCGSSPDATLSPSATPLLHALAAAHAYIMMFVHVCRMGQADIRTISVNNWGSDLGLSVLKGLSSLYNSLVWESTVLLALCNEDYLPADCPFGRADLEKLLSKDAKEKSEAGEGECSADSKMTSTTPATADGRPAETGQPQQQSAGTSGLPRGSGETGSNGVSVAMETLTTGEEGMDTSEPAAAAAPGAVGSSAADQPHQPGTASGSEGAAARSLNLPAEVSSSTSSTSLELDMLPGPAGLSEDKDAAKRKVSLAMQAQLRQLKPLLTLSSRLGRALSELFVLLVKLCVGSPVRQRRSQQPPPTPPVPSPAARAVALALTKLLSGGLSFQPPPCAPQPKLRMTFLVCSAGFTAPLLFDEKKQPYHLMLQKFVSCGGQASLFQAFSWALSIDGKVPLSEGLEHPDLPEGTGEFLDSWLALVEKMINPKAVLESPHTLPPKNKAPGLTVFNPVQYLISTQKAAFNAVMNLWNKKPLPAYGSRMSESVLAILCHIILGESILQKHLEREKSALASGSGDTAVDLSGAGPSSQSAPGPSAGGPSAGPSGASVAATSRRPLEPLVNQQHLQQLMDMGFTREQATVALNNTSSLEQATDYILSNPIPPAASAVPGSMDLDMNDEDQMMRAIAMSLGENAVLSTDQAKNDGKEEKQEEETEEKQEDEDPLDSSVLDEFTRNIFPGCLNLLDTLPETVYRVCDLLIVVMQRNGNSWRRSTLASLCEDLCTLSEEMMVQAQELNLVGMHSSPSAQKFAIRLHLLCLLAEEMNLACALSMDRVKLPSRLVQLLSVSKDALLCAPPPPPAGATPKWLAHMLLLLDLWEKLSVSLKRKMQARITVGTNSVWKWFDDSSGRWCKYSTNNNTTIDEAFKKGESFVRFQAGRRKYSVQFGSMIQLNEETGNRRPVMLSIPTAEEKSAAGKQSAKETTSDEQLSEEVRKEFEAPTNLDEYLPSLPHESIEIIISCLSSCLSISLDPDTLHAAMRLILRVTRHHQYAVKFVAEGGARRLLALSVSSNFQGFLNLATLIFRHILEEPVSLRYCMEKVMRNVCAGIGSCQSGVSQGGVGAKEMHYVLRVLGPAACRDPEMFVQVARHTLQITLPPASLRDDDEARYVGPNAPQILKCTPTKQLESLVNPSIKTFIWDLLNALIVHQVNKPSEDSGTTSTENKEPQTLGEHIDRMIALARGPTTTTTTSSTVSTNGPSAGAGAPAASTQQTPAQAGQQTGDKPPGTAPGEESTSPAVTAATTSSNPASLPPLIPKSAILRLLSEMIRSYGNCVQLITQYTYPPGQTELVPDGCSVLAFVLDCLLPNSQEVGDKDCPALARVFVASIASCSHSPDAQMALVTEVKGALQRALALPESSSKHQRIQALSSIINTMIESCPTPGQLPNQVFKGQQVMNNNMMKILVKKGVLVDLARIPHSLELSSPFLANTINAALKPLETLSRSVNSPDKFVSMKKSGADHSQAAPDQGGTTTQVVTEPAAVADVENRVANLVSASGEMNVTIEDVTNDPEAQANLEVTSDHRIMEPQVVGRAQELNEVLSELLNSHEGGNPEDQVISEMTISQARGVAEEENEILIDVEVEADEEDFEPHDSQMVSQVLSDEEDEGEDRDHDRDHDDNQDDVSADEEDYDEADQEEMGDDDEEEEDDDEDEEDDEGSDVDGELDDFQEQMEQIRNPFETDDLVFNVEDFNNRGGGQHILLNDSSQIQAYQLPMHLHDTDTGTDNLPSLPPAPSNITSMHPLLMRQSDQHSGRAHRGGRQRLRTLPVHVNLNPGTRQPNTPVILQRLLGPSTAAEILQLTSTLSGQNTGDAGATRVVLPIIQRPEEDLLEELFADPYADASSSGTGALSCIPSTLTRWTEETKVLDGDGVHVLVLMLKPPLVEELVRRRDEELAERKEKRKKNAETEDERKEKQDASGTKPTSTSSGANATVSVTSSQANGAEVSGPPHQAAEMLASAMVEQVLSPMAVSSSDNNQGATPVSTTEANALDTSPAPAASMDLSFGSGEGLSSSSSTDLSPLYAPALHVINASTPSSQPTTTSTSLQATVSQMVSSITQLMQQQQDRSVTSTTVTSTATATTVAASSSSSNNPASASLLFSADSAPAGGHGSNSAAAAVSSAPFYTSQLPLFTTLSMPTESSSSQFSGPAPQAMEQPSITAPPQPESWGSSLMAAAAARPEQQQRLEEQRSSGRTHGRSMISELLDSLMSDQSLPAANTPVSSSSTQPSLHPASSFRIRHLAYNSGNRTAPHPPFFMPTPDGEEGSSQETSSQQTEDSSLSVATRRELGFSEEDSSLLVPVEAGSGPYEGLYLPSIMPQASQSSSSSGATGATPPLSNLGFVSSTAPSTMAVGSEVRAQSAAVASATISSTASAPPTTATGSTDPELPEGVDPSFLAALPEHIRQEVISEQLRLQRIRRRAQEQAQAQESTPSGNSAAMQVNPEFLAALPPAIQEEVLAQQRAEQARMAAQQQSASNPDLPVDPATFFSTLPTSLRQQVLSDMDDSMLAVLPPELAAEAQELRRDMEERHRRLLQERLIAQGGAASISAILRHSGLAGRLGTRYAIRATQRPWSFGGSRLQQVQGGSGTSNPTKVKGRFMLDPEALSCLLVLLFLDEPKLNTARLHRVLRNLCYHGPTRAWLIRALLSIVQKAGDVNTAAGVANALCVEERLAPSPAASFKDKGKGKKSAGATANSSSSSTSFSSSSSSGTDASLSMQQDPSSISLSAGPGGMTARGLAATSSTMVAGAGGYWLSISLEAALGCRANVFQIHRSSGKKSSGSTSASVSIHPQAAPVVCRHALDTLISLAKMFPTYFLPAGKAKEVLIRSEAGKDEDSDSSGSKKLPGSGAQSSPKMARAAESASGSSGSARHEVKSDNDFWNILVRLDGASGKSKGKSVQRSHSTAGAESELQATDYASSALGQLMSMLSQPVVRRSQLLTDRLLRLLGLISVSLPDTAKPPSAATTTTTTTTTTASSTAAITTATDAVTTTRPAATSTTTTTAAVAGPVTTVSATAAMAVTSATATTVPAAPNPTVSGEATEQQSVLGATTDASSTEDGTKKKENGSSAEEEAEEEEESPILYNELKLAVEVLTSKSCSEEGLEDATNLLLQLSWANSATRAAVLELLLSGARQLGMTVCGHINSLLVQLQELNAGLDHMEEESSSRDGETGGASAAGSQHTAKGILPDRFSAGSSVVVSAPSKLKTGKELQLSSMSQLTSKSSGQQFFLRILKVIIQLRDAARSAGAKNKKPASRGGSGLQDLRSIINSVVSDNQFLNMIEGRAVSGLSGVAANNVPGSQAVAAAAGGQASSGSNLVGSARVELSEGSAQPQSSSSQSEQRQGSETPMEVDASLSAADREDSGAPAPGGSSSSMTSSATTTTTTTLPRLSEQLCLEELWSTLGACLSELAKTPDHHAVLILQPAVEAFFIVHAGEKVNKPSEQPVSRREDQLAHLYMEMAPPSPSPGPSTAPEGPISMVTRDNSGIAMASITHLPPDTQKFLKFAETHRTVLNQILRQSTFPLAEGPFSVLVDYTRILDFDVKRRYFRQELERMNEGARREDLPVHVRRSNVFEDSFRELFRRSPEEWKQRFYIVFEGEEGQDAGGLLREWYIIISHEIFNQNYALFLTSPGDRVTYSINPSSHCNSNHLSYFKFVGRIIAKAVYDNKLLDCYFTRSFYKHMLGLAVKYMDMESEDYTFYQGMVFLLENSVEDLGYDIFFSTEIQEFGVTETRELVPNGSNLVVTDDNKREYVKLVCQMKMTGAIRQQLNAFLEGFYDIIPKKLVSIFTEQELELLISGLPTIDIDNLKANTEYHKYQATSLQIQWFWRALRSFDQAERANFLQFVTGTSKVPLGGFGNLEGMNGTQKFQIHRDDRSTDRLPSAHTCFNQLDLPAYETYDKLRKMLLLAISECSEGFGLA</sequence>
<feature type="compositionally biased region" description="Basic and acidic residues" evidence="13">
    <location>
        <begin position="4102"/>
        <end position="4113"/>
    </location>
</feature>
<feature type="compositionally biased region" description="Low complexity" evidence="13">
    <location>
        <begin position="2178"/>
        <end position="2193"/>
    </location>
</feature>
<feature type="compositionally biased region" description="Basic and acidic residues" evidence="13">
    <location>
        <begin position="3124"/>
        <end position="3133"/>
    </location>
</feature>
<feature type="compositionally biased region" description="Low complexity" evidence="13">
    <location>
        <begin position="1127"/>
        <end position="1141"/>
    </location>
</feature>
<evidence type="ECO:0000256" key="4">
    <source>
        <dbReference type="ARBA" id="ARBA00012485"/>
    </source>
</evidence>
<accession>A0ABM1A0P1</accession>
<dbReference type="SUPFAM" id="SSF46934">
    <property type="entry name" value="UBA-like"/>
    <property type="match status" value="1"/>
</dbReference>
<feature type="compositionally biased region" description="Polar residues" evidence="13">
    <location>
        <begin position="3657"/>
        <end position="3668"/>
    </location>
</feature>
<feature type="region of interest" description="Disordered" evidence="13">
    <location>
        <begin position="2912"/>
        <end position="2960"/>
    </location>
</feature>
<feature type="region of interest" description="Disordered" evidence="13">
    <location>
        <begin position="2096"/>
        <end position="2115"/>
    </location>
</feature>
<keyword evidence="9" id="KW-0234">DNA repair</keyword>
<dbReference type="InterPro" id="IPR004170">
    <property type="entry name" value="WWE_dom"/>
</dbReference>
<evidence type="ECO:0000256" key="12">
    <source>
        <dbReference type="PROSITE-ProRule" id="PRU00104"/>
    </source>
</evidence>
<evidence type="ECO:0000256" key="8">
    <source>
        <dbReference type="ARBA" id="ARBA00022786"/>
    </source>
</evidence>
<feature type="compositionally biased region" description="Basic and acidic residues" evidence="13">
    <location>
        <begin position="2840"/>
        <end position="2859"/>
    </location>
</feature>
<feature type="region of interest" description="Disordered" evidence="13">
    <location>
        <begin position="2840"/>
        <end position="2892"/>
    </location>
</feature>
<evidence type="ECO:0000256" key="5">
    <source>
        <dbReference type="ARBA" id="ARBA00022553"/>
    </source>
</evidence>
<feature type="region of interest" description="Disordered" evidence="13">
    <location>
        <begin position="3833"/>
        <end position="3853"/>
    </location>
</feature>
<feature type="region of interest" description="Disordered" evidence="13">
    <location>
        <begin position="479"/>
        <end position="500"/>
    </location>
</feature>
<evidence type="ECO:0000256" key="9">
    <source>
        <dbReference type="ARBA" id="ARBA00023204"/>
    </source>
</evidence>
<dbReference type="InterPro" id="IPR009060">
    <property type="entry name" value="UBA-like_sf"/>
</dbReference>
<feature type="compositionally biased region" description="Low complexity" evidence="13">
    <location>
        <begin position="2129"/>
        <end position="2166"/>
    </location>
</feature>
<evidence type="ECO:0000256" key="13">
    <source>
        <dbReference type="SAM" id="MobiDB-lite"/>
    </source>
</evidence>
<evidence type="ECO:0000256" key="1">
    <source>
        <dbReference type="ARBA" id="ARBA00000885"/>
    </source>
</evidence>
<feature type="compositionally biased region" description="Polar residues" evidence="13">
    <location>
        <begin position="3843"/>
        <end position="3853"/>
    </location>
</feature>
<organism evidence="18 20">
    <name type="scientific">Aplysia californica</name>
    <name type="common">California sea hare</name>
    <dbReference type="NCBI Taxonomy" id="6500"/>
    <lineage>
        <taxon>Eukaryota</taxon>
        <taxon>Metazoa</taxon>
        <taxon>Spiralia</taxon>
        <taxon>Lophotrochozoa</taxon>
        <taxon>Mollusca</taxon>
        <taxon>Gastropoda</taxon>
        <taxon>Heterobranchia</taxon>
        <taxon>Euthyneura</taxon>
        <taxon>Tectipleura</taxon>
        <taxon>Aplysiida</taxon>
        <taxon>Aplysioidea</taxon>
        <taxon>Aplysiidae</taxon>
        <taxon>Aplysia</taxon>
    </lineage>
</organism>
<comment type="pathway">
    <text evidence="3">Protein modification; protein ubiquitination.</text>
</comment>
<feature type="region of interest" description="Disordered" evidence="13">
    <location>
        <begin position="4102"/>
        <end position="4123"/>
    </location>
</feature>
<feature type="compositionally biased region" description="Polar residues" evidence="13">
    <location>
        <begin position="482"/>
        <end position="496"/>
    </location>
</feature>
<feature type="compositionally biased region" description="Low complexity" evidence="13">
    <location>
        <begin position="3799"/>
        <end position="3811"/>
    </location>
</feature>
<feature type="compositionally biased region" description="Polar residues" evidence="13">
    <location>
        <begin position="1084"/>
        <end position="1093"/>
    </location>
</feature>
<dbReference type="SMART" id="SM00119">
    <property type="entry name" value="HECTc"/>
    <property type="match status" value="1"/>
</dbReference>
<dbReference type="Pfam" id="PF06012">
    <property type="entry name" value="DUF908"/>
    <property type="match status" value="1"/>
</dbReference>
<dbReference type="RefSeq" id="XP_005089910.1">
    <property type="nucleotide sequence ID" value="XM_005089853.3"/>
</dbReference>
<feature type="compositionally biased region" description="Low complexity" evidence="13">
    <location>
        <begin position="1487"/>
        <end position="1496"/>
    </location>
</feature>
<name>A0ABM1A0P1_APLCA</name>
<feature type="compositionally biased region" description="Basic and acidic residues" evidence="13">
    <location>
        <begin position="1854"/>
        <end position="1868"/>
    </location>
</feature>
<dbReference type="InterPro" id="IPR010314">
    <property type="entry name" value="E3_Ub_ligase_DUF913"/>
</dbReference>
<dbReference type="GeneID" id="101862696"/>
<dbReference type="PROSITE" id="PS50918">
    <property type="entry name" value="WWE"/>
    <property type="match status" value="1"/>
</dbReference>
<dbReference type="PANTHER" id="PTHR11254:SF67">
    <property type="entry name" value="E3 UBIQUITIN-PROTEIN LIGASE HUWE1"/>
    <property type="match status" value="1"/>
</dbReference>
<feature type="compositionally biased region" description="Polar residues" evidence="13">
    <location>
        <begin position="3155"/>
        <end position="3171"/>
    </location>
</feature>
<dbReference type="InterPro" id="IPR010309">
    <property type="entry name" value="E3_Ub_ligase_DUF908"/>
</dbReference>
<dbReference type="Gene3D" id="1.10.8.10">
    <property type="entry name" value="DNA helicase RuvA subunit, C-terminal domain"/>
    <property type="match status" value="1"/>
</dbReference>
<feature type="region of interest" description="Disordered" evidence="13">
    <location>
        <begin position="3971"/>
        <end position="4023"/>
    </location>
</feature>
<feature type="compositionally biased region" description="Acidic residues" evidence="13">
    <location>
        <begin position="1595"/>
        <end position="1609"/>
    </location>
</feature>
<proteinExistence type="inferred from homology"/>
<feature type="region of interest" description="Disordered" evidence="13">
    <location>
        <begin position="4264"/>
        <end position="4328"/>
    </location>
</feature>
<feature type="region of interest" description="Disordered" evidence="13">
    <location>
        <begin position="3772"/>
        <end position="3815"/>
    </location>
</feature>
<feature type="region of interest" description="Disordered" evidence="13">
    <location>
        <begin position="3406"/>
        <end position="3427"/>
    </location>
</feature>
<dbReference type="EC" id="2.3.2.26" evidence="4"/>
<evidence type="ECO:0000313" key="20">
    <source>
        <dbReference type="RefSeq" id="XP_012938440.1"/>
    </source>
</evidence>
<dbReference type="Pfam" id="PF00627">
    <property type="entry name" value="UBA"/>
    <property type="match status" value="1"/>
</dbReference>
<keyword evidence="5" id="KW-0597">Phosphoprotein</keyword>
<feature type="region of interest" description="Disordered" evidence="13">
    <location>
        <begin position="2396"/>
        <end position="2415"/>
    </location>
</feature>
<feature type="compositionally biased region" description="Low complexity" evidence="13">
    <location>
        <begin position="3406"/>
        <end position="3418"/>
    </location>
</feature>
<evidence type="ECO:0000313" key="18">
    <source>
        <dbReference type="Proteomes" id="UP000694888"/>
    </source>
</evidence>
<keyword evidence="18" id="KW-1185">Reference proteome</keyword>
<feature type="compositionally biased region" description="Low complexity" evidence="13">
    <location>
        <begin position="4307"/>
        <end position="4328"/>
    </location>
</feature>
<feature type="domain" description="HECT" evidence="16">
    <location>
        <begin position="4528"/>
        <end position="4864"/>
    </location>
</feature>
<keyword evidence="14" id="KW-0472">Membrane</keyword>
<feature type="region of interest" description="Disordered" evidence="13">
    <location>
        <begin position="771"/>
        <end position="800"/>
    </location>
</feature>
<comment type="similarity">
    <text evidence="11">Belongs to the UPL family. TOM1/PTR1 subfamily.</text>
</comment>
<evidence type="ECO:0000256" key="2">
    <source>
        <dbReference type="ARBA" id="ARBA00004123"/>
    </source>
</evidence>
<feature type="compositionally biased region" description="Low complexity" evidence="13">
    <location>
        <begin position="3309"/>
        <end position="3325"/>
    </location>
</feature>
<feature type="compositionally biased region" description="Polar residues" evidence="13">
    <location>
        <begin position="2860"/>
        <end position="2884"/>
    </location>
</feature>
<dbReference type="Pfam" id="PF00632">
    <property type="entry name" value="HECT"/>
    <property type="match status" value="1"/>
</dbReference>
<dbReference type="InterPro" id="IPR000569">
    <property type="entry name" value="HECT_dom"/>
</dbReference>
<feature type="region of interest" description="Disordered" evidence="13">
    <location>
        <begin position="1119"/>
        <end position="1190"/>
    </location>
</feature>
<feature type="domain" description="WWE" evidence="17">
    <location>
        <begin position="1771"/>
        <end position="1848"/>
    </location>
</feature>
<dbReference type="PANTHER" id="PTHR11254">
    <property type="entry name" value="HECT DOMAIN UBIQUITIN-PROTEIN LIGASE"/>
    <property type="match status" value="1"/>
</dbReference>
<reference evidence="19 20" key="1">
    <citation type="submission" date="2025-05" db="UniProtKB">
        <authorList>
            <consortium name="RefSeq"/>
        </authorList>
    </citation>
    <scope>IDENTIFICATION</scope>
</reference>
<dbReference type="InterPro" id="IPR015940">
    <property type="entry name" value="UBA"/>
</dbReference>
<comment type="catalytic activity">
    <reaction evidence="1">
        <text>S-ubiquitinyl-[E2 ubiquitin-conjugating enzyme]-L-cysteine + [acceptor protein]-L-lysine = [E2 ubiquitin-conjugating enzyme]-L-cysteine + N(6)-ubiquitinyl-[acceptor protein]-L-lysine.</text>
        <dbReference type="EC" id="2.3.2.26"/>
    </reaction>
</comment>
<feature type="compositionally biased region" description="Polar residues" evidence="13">
    <location>
        <begin position="2912"/>
        <end position="2934"/>
    </location>
</feature>
<dbReference type="PROSITE" id="PS50237">
    <property type="entry name" value="HECT"/>
    <property type="match status" value="1"/>
</dbReference>
<feature type="compositionally biased region" description="Polar residues" evidence="13">
    <location>
        <begin position="3079"/>
        <end position="3089"/>
    </location>
</feature>
<dbReference type="InterPro" id="IPR016024">
    <property type="entry name" value="ARM-type_fold"/>
</dbReference>
<feature type="region of interest" description="Disordered" evidence="13">
    <location>
        <begin position="1456"/>
        <end position="1496"/>
    </location>
</feature>
<evidence type="ECO:0000256" key="10">
    <source>
        <dbReference type="ARBA" id="ARBA00023242"/>
    </source>
</evidence>
<dbReference type="SMART" id="SM00165">
    <property type="entry name" value="UBA"/>
    <property type="match status" value="1"/>
</dbReference>
<feature type="region of interest" description="Disordered" evidence="13">
    <location>
        <begin position="3620"/>
        <end position="3670"/>
    </location>
</feature>
<dbReference type="Pfam" id="PF06025">
    <property type="entry name" value="DUF913"/>
    <property type="match status" value="1"/>
</dbReference>
<comment type="subcellular location">
    <subcellularLocation>
        <location evidence="2">Nucleus</location>
    </subcellularLocation>
</comment>
<dbReference type="Pfam" id="PF02825">
    <property type="entry name" value="WWE"/>
    <property type="match status" value="1"/>
</dbReference>
<dbReference type="CDD" id="cd14288">
    <property type="entry name" value="UBA_HUWE1"/>
    <property type="match status" value="1"/>
</dbReference>
<evidence type="ECO:0000256" key="6">
    <source>
        <dbReference type="ARBA" id="ARBA00022679"/>
    </source>
</evidence>
<keyword evidence="7" id="KW-0227">DNA damage</keyword>
<feature type="compositionally biased region" description="Low complexity" evidence="13">
    <location>
        <begin position="2945"/>
        <end position="2960"/>
    </location>
</feature>
<feature type="region of interest" description="Disordered" evidence="13">
    <location>
        <begin position="1578"/>
        <end position="1612"/>
    </location>
</feature>
<dbReference type="Proteomes" id="UP000694888">
    <property type="component" value="Unplaced"/>
</dbReference>
<dbReference type="SUPFAM" id="SSF117839">
    <property type="entry name" value="WWE domain"/>
    <property type="match status" value="1"/>
</dbReference>
<evidence type="ECO:0000256" key="7">
    <source>
        <dbReference type="ARBA" id="ARBA00022763"/>
    </source>
</evidence>
<feature type="compositionally biased region" description="Acidic residues" evidence="13">
    <location>
        <begin position="2562"/>
        <end position="2606"/>
    </location>
</feature>
<feature type="domain" description="UBA" evidence="15">
    <location>
        <begin position="1505"/>
        <end position="1544"/>
    </location>
</feature>
<feature type="compositionally biased region" description="Polar residues" evidence="13">
    <location>
        <begin position="771"/>
        <end position="782"/>
    </location>
</feature>
<feature type="region of interest" description="Disordered" evidence="13">
    <location>
        <begin position="2126"/>
        <end position="2196"/>
    </location>
</feature>
<dbReference type="Gene3D" id="3.30.720.50">
    <property type="match status" value="1"/>
</dbReference>
<dbReference type="PROSITE" id="PS50030">
    <property type="entry name" value="UBA"/>
    <property type="match status" value="1"/>
</dbReference>
<dbReference type="InterPro" id="IPR037197">
    <property type="entry name" value="WWE_dom_sf"/>
</dbReference>
<keyword evidence="14" id="KW-0812">Transmembrane</keyword>
<dbReference type="RefSeq" id="XP_012938440.1">
    <property type="nucleotide sequence ID" value="XM_013082986.2"/>
</dbReference>
<evidence type="ECO:0000259" key="15">
    <source>
        <dbReference type="PROSITE" id="PS50030"/>
    </source>
</evidence>
<feature type="compositionally biased region" description="Acidic residues" evidence="13">
    <location>
        <begin position="788"/>
        <end position="797"/>
    </location>
</feature>
<dbReference type="SUPFAM" id="SSF48371">
    <property type="entry name" value="ARM repeat"/>
    <property type="match status" value="1"/>
</dbReference>
<feature type="region of interest" description="Disordered" evidence="13">
    <location>
        <begin position="3309"/>
        <end position="3333"/>
    </location>
</feature>
<evidence type="ECO:0000256" key="11">
    <source>
        <dbReference type="ARBA" id="ARBA00034494"/>
    </source>
</evidence>
<feature type="region of interest" description="Disordered" evidence="13">
    <location>
        <begin position="3079"/>
        <end position="3139"/>
    </location>
</feature>
<evidence type="ECO:0000313" key="19">
    <source>
        <dbReference type="RefSeq" id="XP_005089910.1"/>
    </source>
</evidence>
<dbReference type="InterPro" id="IPR035983">
    <property type="entry name" value="Hect_E3_ubiquitin_ligase"/>
</dbReference>
<feature type="region of interest" description="Disordered" evidence="13">
    <location>
        <begin position="2528"/>
        <end position="2606"/>
    </location>
</feature>
<dbReference type="InterPro" id="IPR025527">
    <property type="entry name" value="HUWE1/Rev1_UBM"/>
</dbReference>
<feature type="compositionally biased region" description="Low complexity" evidence="13">
    <location>
        <begin position="4269"/>
        <end position="4289"/>
    </location>
</feature>
<feature type="compositionally biased region" description="Low complexity" evidence="13">
    <location>
        <begin position="3209"/>
        <end position="3221"/>
    </location>
</feature>
<evidence type="ECO:0000259" key="16">
    <source>
        <dbReference type="PROSITE" id="PS50237"/>
    </source>
</evidence>
<evidence type="ECO:0000259" key="17">
    <source>
        <dbReference type="PROSITE" id="PS50918"/>
    </source>
</evidence>
<feature type="compositionally biased region" description="Low complexity" evidence="13">
    <location>
        <begin position="3631"/>
        <end position="3656"/>
    </location>
</feature>
<feature type="active site" description="Glycyl thioester intermediate" evidence="12">
    <location>
        <position position="4831"/>
    </location>
</feature>
<feature type="compositionally biased region" description="Low complexity" evidence="13">
    <location>
        <begin position="3971"/>
        <end position="3980"/>
    </location>
</feature>
<feature type="region of interest" description="Disordered" evidence="13">
    <location>
        <begin position="1052"/>
        <end position="1107"/>
    </location>
</feature>
<feature type="compositionally biased region" description="Polar residues" evidence="13">
    <location>
        <begin position="3981"/>
        <end position="4000"/>
    </location>
</feature>